<dbReference type="PATRIC" id="fig|1429043.3.peg.1505"/>
<dbReference type="SUPFAM" id="SSF52540">
    <property type="entry name" value="P-loop containing nucleoside triphosphate hydrolases"/>
    <property type="match status" value="1"/>
</dbReference>
<keyword evidence="3" id="KW-0067">ATP-binding</keyword>
<dbReference type="InterPro" id="IPR050319">
    <property type="entry name" value="ABC_transp_ATP-bind"/>
</dbReference>
<evidence type="ECO:0000256" key="2">
    <source>
        <dbReference type="ARBA" id="ARBA00022741"/>
    </source>
</evidence>
<proteinExistence type="predicted"/>
<dbReference type="EMBL" id="AZAC01000008">
    <property type="protein sequence ID" value="KIX14905.1"/>
    <property type="molecule type" value="Genomic_DNA"/>
</dbReference>
<evidence type="ECO:0000256" key="3">
    <source>
        <dbReference type="ARBA" id="ARBA00022840"/>
    </source>
</evidence>
<keyword evidence="1" id="KW-0813">Transport</keyword>
<dbReference type="PROSITE" id="PS00211">
    <property type="entry name" value="ABC_TRANSPORTER_1"/>
    <property type="match status" value="1"/>
</dbReference>
<dbReference type="Gene3D" id="3.40.50.300">
    <property type="entry name" value="P-loop containing nucleotide triphosphate hydrolases"/>
    <property type="match status" value="1"/>
</dbReference>
<dbReference type="GO" id="GO:0005524">
    <property type="term" value="F:ATP binding"/>
    <property type="evidence" value="ECO:0007669"/>
    <property type="project" value="UniProtKB-KW"/>
</dbReference>
<feature type="domain" description="ABC transporter" evidence="4">
    <location>
        <begin position="6"/>
        <end position="249"/>
    </location>
</feature>
<dbReference type="AlphaFoldDB" id="A0A0D2JZE2"/>
<gene>
    <name evidence="5" type="ORF">X474_07085</name>
</gene>
<evidence type="ECO:0000313" key="6">
    <source>
        <dbReference type="Proteomes" id="UP000032233"/>
    </source>
</evidence>
<protein>
    <recommendedName>
        <fullName evidence="4">ABC transporter domain-containing protein</fullName>
    </recommendedName>
</protein>
<dbReference type="GO" id="GO:0016887">
    <property type="term" value="F:ATP hydrolysis activity"/>
    <property type="evidence" value="ECO:0007669"/>
    <property type="project" value="InterPro"/>
</dbReference>
<dbReference type="InterPro" id="IPR017871">
    <property type="entry name" value="ABC_transporter-like_CS"/>
</dbReference>
<dbReference type="STRING" id="1429043.X474_07085"/>
<accession>A0A0D2JZE2</accession>
<dbReference type="PANTHER" id="PTHR43776:SF8">
    <property type="entry name" value="ABC TRANSPORTER, ATP-BINDING PROTEIN"/>
    <property type="match status" value="1"/>
</dbReference>
<dbReference type="PROSITE" id="PS50893">
    <property type="entry name" value="ABC_TRANSPORTER_2"/>
    <property type="match status" value="1"/>
</dbReference>
<dbReference type="InParanoid" id="A0A0D2JZE2"/>
<dbReference type="PANTHER" id="PTHR43776">
    <property type="entry name" value="TRANSPORT ATP-BINDING PROTEIN"/>
    <property type="match status" value="1"/>
</dbReference>
<keyword evidence="2" id="KW-0547">Nucleotide-binding</keyword>
<comment type="caution">
    <text evidence="5">The sequence shown here is derived from an EMBL/GenBank/DDBJ whole genome shotgun (WGS) entry which is preliminary data.</text>
</comment>
<keyword evidence="6" id="KW-1185">Reference proteome</keyword>
<dbReference type="Pfam" id="PF00005">
    <property type="entry name" value="ABC_tran"/>
    <property type="match status" value="1"/>
</dbReference>
<dbReference type="GO" id="GO:0055085">
    <property type="term" value="P:transmembrane transport"/>
    <property type="evidence" value="ECO:0007669"/>
    <property type="project" value="UniProtKB-ARBA"/>
</dbReference>
<dbReference type="SMART" id="SM00382">
    <property type="entry name" value="AAA"/>
    <property type="match status" value="1"/>
</dbReference>
<evidence type="ECO:0000256" key="1">
    <source>
        <dbReference type="ARBA" id="ARBA00022448"/>
    </source>
</evidence>
<evidence type="ECO:0000313" key="5">
    <source>
        <dbReference type="EMBL" id="KIX14905.1"/>
    </source>
</evidence>
<dbReference type="InterPro" id="IPR027417">
    <property type="entry name" value="P-loop_NTPase"/>
</dbReference>
<dbReference type="InterPro" id="IPR003593">
    <property type="entry name" value="AAA+_ATPase"/>
</dbReference>
<organism evidence="5 6">
    <name type="scientific">Dethiosulfatarculus sandiegensis</name>
    <dbReference type="NCBI Taxonomy" id="1429043"/>
    <lineage>
        <taxon>Bacteria</taxon>
        <taxon>Pseudomonadati</taxon>
        <taxon>Thermodesulfobacteriota</taxon>
        <taxon>Desulfarculia</taxon>
        <taxon>Desulfarculales</taxon>
        <taxon>Desulfarculaceae</taxon>
        <taxon>Dethiosulfatarculus</taxon>
    </lineage>
</organism>
<dbReference type="Proteomes" id="UP000032233">
    <property type="component" value="Unassembled WGS sequence"/>
</dbReference>
<sequence>MTMPLLEFKGICKGFGSAETGKQVLDQISLKIYAGSSWGLVGGSGAGKTTLANLILGLEKPDQGQILFRGQDVNLFSKVERHLLHKEIQVIWQDPMMYLNPFLKVSQLMEEPLICFGGWPEPERRQKVLHYLDLVELDKGLLEKRPHELSGGQCQRVAMARAIICGPTLVILDEALSGLDADLQARILDLLKRLKQEKEFSYLFISHDLRQVAWLCSDLAVLKEGRIREMGPTGQVLAHPTDSYTEKLLACTGQGPAKSYDGLLKNM</sequence>
<dbReference type="InterPro" id="IPR003439">
    <property type="entry name" value="ABC_transporter-like_ATP-bd"/>
</dbReference>
<name>A0A0D2JZE2_9BACT</name>
<dbReference type="CDD" id="cd03257">
    <property type="entry name" value="ABC_NikE_OppD_transporters"/>
    <property type="match status" value="1"/>
</dbReference>
<reference evidence="5 6" key="1">
    <citation type="submission" date="2013-11" db="EMBL/GenBank/DDBJ databases">
        <title>Metagenomic analysis of a methanogenic consortium involved in long chain n-alkane degradation.</title>
        <authorList>
            <person name="Davidova I.A."/>
            <person name="Callaghan A.V."/>
            <person name="Wawrik B."/>
            <person name="Pruitt S."/>
            <person name="Marks C."/>
            <person name="Duncan K.E."/>
            <person name="Suflita J.M."/>
        </authorList>
    </citation>
    <scope>NUCLEOTIDE SEQUENCE [LARGE SCALE GENOMIC DNA]</scope>
    <source>
        <strain evidence="5 6">SPR</strain>
    </source>
</reference>
<evidence type="ECO:0000259" key="4">
    <source>
        <dbReference type="PROSITE" id="PS50893"/>
    </source>
</evidence>